<dbReference type="PANTHER" id="PTHR42852">
    <property type="entry name" value="THIOL:DISULFIDE INTERCHANGE PROTEIN DSBE"/>
    <property type="match status" value="1"/>
</dbReference>
<dbReference type="HOGENOM" id="CLU_042529_11_4_9"/>
<keyword evidence="4" id="KW-1185">Reference proteome</keyword>
<dbReference type="InterPro" id="IPR013766">
    <property type="entry name" value="Thioredoxin_domain"/>
</dbReference>
<organism evidence="3 4">
    <name type="scientific">Alkaliphilus oremlandii (strain OhILAs)</name>
    <name type="common">Clostridium oremlandii (strain OhILAs)</name>
    <dbReference type="NCBI Taxonomy" id="350688"/>
    <lineage>
        <taxon>Bacteria</taxon>
        <taxon>Bacillati</taxon>
        <taxon>Bacillota</taxon>
        <taxon>Clostridia</taxon>
        <taxon>Peptostreptococcales</taxon>
        <taxon>Natronincolaceae</taxon>
        <taxon>Alkaliphilus</taxon>
    </lineage>
</organism>
<evidence type="ECO:0000313" key="4">
    <source>
        <dbReference type="Proteomes" id="UP000000269"/>
    </source>
</evidence>
<dbReference type="OrthoDB" id="9809733at2"/>
<dbReference type="STRING" id="350688.Clos_2716"/>
<gene>
    <name evidence="3" type="ordered locus">Clos_2716</name>
</gene>
<evidence type="ECO:0000259" key="2">
    <source>
        <dbReference type="PROSITE" id="PS51352"/>
    </source>
</evidence>
<reference evidence="4" key="1">
    <citation type="submission" date="2007-10" db="EMBL/GenBank/DDBJ databases">
        <title>Complete genome of Alkaliphilus oremlandii OhILAs.</title>
        <authorList>
            <person name="Copeland A."/>
            <person name="Lucas S."/>
            <person name="Lapidus A."/>
            <person name="Barry K."/>
            <person name="Detter J.C."/>
            <person name="Glavina del Rio T."/>
            <person name="Hammon N."/>
            <person name="Israni S."/>
            <person name="Dalin E."/>
            <person name="Tice H."/>
            <person name="Pitluck S."/>
            <person name="Chain P."/>
            <person name="Malfatti S."/>
            <person name="Shin M."/>
            <person name="Vergez L."/>
            <person name="Schmutz J."/>
            <person name="Larimer F."/>
            <person name="Land M."/>
            <person name="Hauser L."/>
            <person name="Kyrpides N."/>
            <person name="Mikhailova N."/>
            <person name="Stolz J.F."/>
            <person name="Dawson A."/>
            <person name="Fisher E."/>
            <person name="Crable B."/>
            <person name="Perera E."/>
            <person name="Lisak J."/>
            <person name="Ranganathan M."/>
            <person name="Basu P."/>
            <person name="Richardson P."/>
        </authorList>
    </citation>
    <scope>NUCLEOTIDE SEQUENCE [LARGE SCALE GENOMIC DNA]</scope>
    <source>
        <strain evidence="4">OhILAs</strain>
    </source>
</reference>
<dbReference type="KEGG" id="aoe:Clos_2716"/>
<dbReference type="InterPro" id="IPR000866">
    <property type="entry name" value="AhpC/TSA"/>
</dbReference>
<name>A8MKB5_ALKOO</name>
<protein>
    <submittedName>
        <fullName evidence="3">Alkyl hydroperoxide reductase/ Thiol specific antioxidant/ Mal allergen</fullName>
    </submittedName>
</protein>
<sequence>MRKKNITLIVLILIFITATYYMFFVKDSKEGGQKNDVVMENNFEEEKSKEKKETDSKVKAPIAIGNEVPNFTLKNLDGKEISLEDYRGKKVLINFWGTWCVFCDIEMPDIQKLDKENEDIVVLAVNVMEGKETVKKYITDGGYEFEVALDEKGIVARTYLVSGYPTSYFVDEEGILVQMVPGMMTYDQMNKVVEHMGNK</sequence>
<dbReference type="PANTHER" id="PTHR42852:SF13">
    <property type="entry name" value="PROTEIN DIPZ"/>
    <property type="match status" value="1"/>
</dbReference>
<dbReference type="GO" id="GO:0016491">
    <property type="term" value="F:oxidoreductase activity"/>
    <property type="evidence" value="ECO:0007669"/>
    <property type="project" value="InterPro"/>
</dbReference>
<dbReference type="InterPro" id="IPR050553">
    <property type="entry name" value="Thioredoxin_ResA/DsbE_sf"/>
</dbReference>
<accession>A8MKB5</accession>
<feature type="domain" description="Thioredoxin" evidence="2">
    <location>
        <begin position="62"/>
        <end position="198"/>
    </location>
</feature>
<proteinExistence type="predicted"/>
<dbReference type="RefSeq" id="WP_012160554.1">
    <property type="nucleotide sequence ID" value="NC_009922.1"/>
</dbReference>
<dbReference type="Proteomes" id="UP000000269">
    <property type="component" value="Chromosome"/>
</dbReference>
<dbReference type="AlphaFoldDB" id="A8MKB5"/>
<dbReference type="InterPro" id="IPR036249">
    <property type="entry name" value="Thioredoxin-like_sf"/>
</dbReference>
<feature type="transmembrane region" description="Helical" evidence="1">
    <location>
        <begin position="6"/>
        <end position="25"/>
    </location>
</feature>
<keyword evidence="1" id="KW-0472">Membrane</keyword>
<dbReference type="SUPFAM" id="SSF52833">
    <property type="entry name" value="Thioredoxin-like"/>
    <property type="match status" value="1"/>
</dbReference>
<evidence type="ECO:0000256" key="1">
    <source>
        <dbReference type="SAM" id="Phobius"/>
    </source>
</evidence>
<dbReference type="Gene3D" id="3.40.30.10">
    <property type="entry name" value="Glutaredoxin"/>
    <property type="match status" value="1"/>
</dbReference>
<dbReference type="EMBL" id="CP000853">
    <property type="protein sequence ID" value="ABW20247.1"/>
    <property type="molecule type" value="Genomic_DNA"/>
</dbReference>
<dbReference type="eggNOG" id="COG0526">
    <property type="taxonomic scope" value="Bacteria"/>
</dbReference>
<dbReference type="GO" id="GO:0016209">
    <property type="term" value="F:antioxidant activity"/>
    <property type="evidence" value="ECO:0007669"/>
    <property type="project" value="InterPro"/>
</dbReference>
<dbReference type="Pfam" id="PF00578">
    <property type="entry name" value="AhpC-TSA"/>
    <property type="match status" value="1"/>
</dbReference>
<keyword evidence="1" id="KW-1133">Transmembrane helix</keyword>
<dbReference type="CDD" id="cd02966">
    <property type="entry name" value="TlpA_like_family"/>
    <property type="match status" value="1"/>
</dbReference>
<evidence type="ECO:0000313" key="3">
    <source>
        <dbReference type="EMBL" id="ABW20247.1"/>
    </source>
</evidence>
<keyword evidence="1" id="KW-0812">Transmembrane</keyword>
<dbReference type="PROSITE" id="PS51352">
    <property type="entry name" value="THIOREDOXIN_2"/>
    <property type="match status" value="1"/>
</dbReference>